<sequence>MKPLIAAACLCLSAAAFNPVPAASIPLQSAPAPTASQPLMTVGCSYYYYVECEHSTWRSHHRWGSRAEYPSRWRSHFRWGSYAGDDPWHSRARSHYRPGSYHRYWAPRYDDWE</sequence>
<dbReference type="EMBL" id="JAEMUK010000085">
    <property type="protein sequence ID" value="MBJ7545100.1"/>
    <property type="molecule type" value="Genomic_DNA"/>
</dbReference>
<keyword evidence="3" id="KW-1185">Reference proteome</keyword>
<evidence type="ECO:0000256" key="1">
    <source>
        <dbReference type="SAM" id="SignalP"/>
    </source>
</evidence>
<evidence type="ECO:0000313" key="3">
    <source>
        <dbReference type="Proteomes" id="UP000623250"/>
    </source>
</evidence>
<reference evidence="2 3" key="1">
    <citation type="submission" date="2020-12" db="EMBL/GenBank/DDBJ databases">
        <title>Revised draft genomes of Rhodomicrobium vannielii ATCC 17100 and Rhodomicrobium udaipurense JA643.</title>
        <authorList>
            <person name="Conners E.M."/>
            <person name="Davenport E.J."/>
            <person name="Bose A."/>
        </authorList>
    </citation>
    <scope>NUCLEOTIDE SEQUENCE [LARGE SCALE GENOMIC DNA]</scope>
    <source>
        <strain evidence="2 3">JA643</strain>
    </source>
</reference>
<dbReference type="RefSeq" id="WP_037235569.1">
    <property type="nucleotide sequence ID" value="NZ_JAEMUK010000085.1"/>
</dbReference>
<comment type="caution">
    <text evidence="2">The sequence shown here is derived from an EMBL/GenBank/DDBJ whole genome shotgun (WGS) entry which is preliminary data.</text>
</comment>
<protein>
    <submittedName>
        <fullName evidence="2">Uncharacterized protein</fullName>
    </submittedName>
</protein>
<accession>A0A8I1GFH4</accession>
<dbReference type="Proteomes" id="UP000623250">
    <property type="component" value="Unassembled WGS sequence"/>
</dbReference>
<dbReference type="AlphaFoldDB" id="A0A8I1GFH4"/>
<feature type="chain" id="PRO_5034288958" evidence="1">
    <location>
        <begin position="23"/>
        <end position="113"/>
    </location>
</feature>
<keyword evidence="1" id="KW-0732">Signal</keyword>
<organism evidence="2 3">
    <name type="scientific">Rhodomicrobium udaipurense</name>
    <dbReference type="NCBI Taxonomy" id="1202716"/>
    <lineage>
        <taxon>Bacteria</taxon>
        <taxon>Pseudomonadati</taxon>
        <taxon>Pseudomonadota</taxon>
        <taxon>Alphaproteobacteria</taxon>
        <taxon>Hyphomicrobiales</taxon>
        <taxon>Hyphomicrobiaceae</taxon>
        <taxon>Rhodomicrobium</taxon>
    </lineage>
</organism>
<name>A0A8I1GFH4_9HYPH</name>
<feature type="signal peptide" evidence="1">
    <location>
        <begin position="1"/>
        <end position="22"/>
    </location>
</feature>
<proteinExistence type="predicted"/>
<gene>
    <name evidence="2" type="ORF">JDN41_16215</name>
</gene>
<evidence type="ECO:0000313" key="2">
    <source>
        <dbReference type="EMBL" id="MBJ7545100.1"/>
    </source>
</evidence>